<sequence length="340" mass="39379">MITTIQMKNKVLDIWSILKSERQSGLVKRLYSVNSKINIYCVYQYPEECYGIALSFPKSIRFNLEPFASVSEPVVEIYEDKSFPNCMILCAKIKHLDKINEFSYLCESVIQTILAEKTIVDAVRTFGNTLLRWKNLFECTSGIGLSKEEQQGLYGELRFLKKCLTSTSQLYYDIVQSYVGTNRTMRDFQGKNWAVEVKTTSTNNPQVLIINGERQLDDTLVDNLYLYHCSVEVSKQAGESLPEMVHNIREILKDDVAACSLFNAKLFEAGYLDIHEPFYLKRYYKLRKDSFFCVKDKFPRIRENELRDGVGNVNYSISISSFYSYEVPEQQVFLKCLSND</sequence>
<proteinExistence type="predicted"/>
<keyword evidence="2" id="KW-1185">Reference proteome</keyword>
<accession>A0A3E4N2T5</accession>
<dbReference type="Proteomes" id="UP000260862">
    <property type="component" value="Unassembled WGS sequence"/>
</dbReference>
<reference evidence="1 2" key="1">
    <citation type="submission" date="2018-08" db="EMBL/GenBank/DDBJ databases">
        <title>A genome reference for cultivated species of the human gut microbiota.</title>
        <authorList>
            <person name="Zou Y."/>
            <person name="Xue W."/>
            <person name="Luo G."/>
        </authorList>
    </citation>
    <scope>NUCLEOTIDE SEQUENCE [LARGE SCALE GENOMIC DNA]</scope>
    <source>
        <strain evidence="1 2">TF10-3AC</strain>
    </source>
</reference>
<dbReference type="EMBL" id="QSQT01000011">
    <property type="protein sequence ID" value="RGK56259.1"/>
    <property type="molecule type" value="Genomic_DNA"/>
</dbReference>
<dbReference type="InterPro" id="IPR025534">
    <property type="entry name" value="DUF4420"/>
</dbReference>
<gene>
    <name evidence="1" type="ORF">DXD04_07025</name>
</gene>
<evidence type="ECO:0000313" key="2">
    <source>
        <dbReference type="Proteomes" id="UP000260862"/>
    </source>
</evidence>
<comment type="caution">
    <text evidence="1">The sequence shown here is derived from an EMBL/GenBank/DDBJ whole genome shotgun (WGS) entry which is preliminary data.</text>
</comment>
<dbReference type="AlphaFoldDB" id="A0A3E4N2T5"/>
<organism evidence="1 2">
    <name type="scientific">Phocaeicola plebeius</name>
    <dbReference type="NCBI Taxonomy" id="310297"/>
    <lineage>
        <taxon>Bacteria</taxon>
        <taxon>Pseudomonadati</taxon>
        <taxon>Bacteroidota</taxon>
        <taxon>Bacteroidia</taxon>
        <taxon>Bacteroidales</taxon>
        <taxon>Bacteroidaceae</taxon>
        <taxon>Phocaeicola</taxon>
    </lineage>
</organism>
<dbReference type="Pfam" id="PF14390">
    <property type="entry name" value="DUF4420"/>
    <property type="match status" value="1"/>
</dbReference>
<protein>
    <submittedName>
        <fullName evidence="1">PD-(D/E)XK motif protein</fullName>
    </submittedName>
</protein>
<evidence type="ECO:0000313" key="1">
    <source>
        <dbReference type="EMBL" id="RGK56259.1"/>
    </source>
</evidence>
<name>A0A3E4N2T5_9BACT</name>